<proteinExistence type="predicted"/>
<reference evidence="2" key="1">
    <citation type="submission" date="2016-01" db="EMBL/GenBank/DDBJ databases">
        <title>Reference transcriptome for the parasite Schistocephalus solidus: insights into the molecular evolution of parasitism.</title>
        <authorList>
            <person name="Hebert F.O."/>
            <person name="Grambauer S."/>
            <person name="Barber I."/>
            <person name="Landry C.R."/>
            <person name="Aubin-Horth N."/>
        </authorList>
    </citation>
    <scope>NUCLEOTIDE SEQUENCE</scope>
</reference>
<dbReference type="AlphaFoldDB" id="A0A0X3NJW6"/>
<protein>
    <submittedName>
        <fullName evidence="2">Uncharacterized protein</fullName>
    </submittedName>
</protein>
<sequence>CLPEKNEPSKPKGHVKPAEEDALYEKQFNDVICNSTATGIRFARGFATFEEMDENPREYPVECRLYECAWDFVIAKGIPELELTPTQNFYNPHTDNIMVKVCIGRRCKPEIPKINILDYKGEKIDENVKQPINLKNYYCRSALTLALSSGAVEKTIDLAPVQHYLCRSRIVVDRILAKKPIRVCQPTSISLQKLLTRDEVYNALFQNVKCISSSDEVTFSPGYAHLSEFAPVKVDVDVHCHLYDCEWDFTIAKRLKPFRNRCDRAARRDRRLPFSEIPFILGGVLGGIFLFFLSIVYLKLALGRRKQRRKRNSQGVPTSESAILRHLNRAGHNNIADDPNVLLAYTAVLEKYSTEKHERLKEFLTKYPEKERPIFRGQGKRVRRREHNWEISPTFD</sequence>
<feature type="non-terminal residue" evidence="2">
    <location>
        <position position="1"/>
    </location>
</feature>
<feature type="transmembrane region" description="Helical" evidence="1">
    <location>
        <begin position="277"/>
        <end position="302"/>
    </location>
</feature>
<keyword evidence="1" id="KW-0472">Membrane</keyword>
<gene>
    <name evidence="2" type="ORF">TR125985</name>
</gene>
<name>A0A0X3NJW6_SCHSO</name>
<accession>A0A0X3NJW6</accession>
<evidence type="ECO:0000313" key="2">
    <source>
        <dbReference type="EMBL" id="JAP40281.1"/>
    </source>
</evidence>
<evidence type="ECO:0000256" key="1">
    <source>
        <dbReference type="SAM" id="Phobius"/>
    </source>
</evidence>
<keyword evidence="1" id="KW-1133">Transmembrane helix</keyword>
<dbReference type="EMBL" id="GEEE01022944">
    <property type="protein sequence ID" value="JAP40281.1"/>
    <property type="molecule type" value="Transcribed_RNA"/>
</dbReference>
<organism evidence="2">
    <name type="scientific">Schistocephalus solidus</name>
    <name type="common">Tapeworm</name>
    <dbReference type="NCBI Taxonomy" id="70667"/>
    <lineage>
        <taxon>Eukaryota</taxon>
        <taxon>Metazoa</taxon>
        <taxon>Spiralia</taxon>
        <taxon>Lophotrochozoa</taxon>
        <taxon>Platyhelminthes</taxon>
        <taxon>Cestoda</taxon>
        <taxon>Eucestoda</taxon>
        <taxon>Diphyllobothriidea</taxon>
        <taxon>Diphyllobothriidae</taxon>
        <taxon>Schistocephalus</taxon>
    </lineage>
</organism>
<keyword evidence="1" id="KW-0812">Transmembrane</keyword>